<feature type="region of interest" description="Disordered" evidence="2">
    <location>
        <begin position="381"/>
        <end position="442"/>
    </location>
</feature>
<dbReference type="EMBL" id="GEZM01092915">
    <property type="protein sequence ID" value="JAV56426.1"/>
    <property type="molecule type" value="Transcribed_RNA"/>
</dbReference>
<evidence type="ECO:0000313" key="3">
    <source>
        <dbReference type="EMBL" id="JAV56426.1"/>
    </source>
</evidence>
<feature type="coiled-coil region" evidence="1">
    <location>
        <begin position="222"/>
        <end position="302"/>
    </location>
</feature>
<keyword evidence="1" id="KW-0175">Coiled coil</keyword>
<reference evidence="4" key="3">
    <citation type="submission" date="2019-08" db="EMBL/GenBank/DDBJ databases">
        <authorList>
            <consortium name="Photinus pyralis genome working group"/>
            <person name="Fallon T.R."/>
            <person name="Sander Lower S.E."/>
            <person name="Weng J.-K."/>
        </authorList>
    </citation>
    <scope>NUCLEOTIDE SEQUENCE</scope>
    <source>
        <strain evidence="4">1611_PpyrPB1</strain>
        <tissue evidence="4">Whole body</tissue>
    </source>
</reference>
<organism evidence="3">
    <name type="scientific">Photinus pyralis</name>
    <name type="common">Common eastern firefly</name>
    <name type="synonym">Lampyris pyralis</name>
    <dbReference type="NCBI Taxonomy" id="7054"/>
    <lineage>
        <taxon>Eukaryota</taxon>
        <taxon>Metazoa</taxon>
        <taxon>Ecdysozoa</taxon>
        <taxon>Arthropoda</taxon>
        <taxon>Hexapoda</taxon>
        <taxon>Insecta</taxon>
        <taxon>Pterygota</taxon>
        <taxon>Neoptera</taxon>
        <taxon>Endopterygota</taxon>
        <taxon>Coleoptera</taxon>
        <taxon>Polyphaga</taxon>
        <taxon>Elateriformia</taxon>
        <taxon>Elateroidea</taxon>
        <taxon>Lampyridae</taxon>
        <taxon>Lampyrinae</taxon>
        <taxon>Photinus</taxon>
    </lineage>
</organism>
<dbReference type="Proteomes" id="UP000327044">
    <property type="component" value="Unassembled WGS sequence"/>
</dbReference>
<reference evidence="3" key="1">
    <citation type="journal article" date="2016" name="Sci. Rep.">
        <title>Molecular characterization of firefly nuptial gifts: a multi-omics approach sheds light on postcopulatory sexual selection.</title>
        <authorList>
            <person name="Al-Wathiqui N."/>
            <person name="Fallon T.R."/>
            <person name="South A."/>
            <person name="Weng J.K."/>
            <person name="Lewis S.M."/>
        </authorList>
    </citation>
    <scope>NUCLEOTIDE SEQUENCE</scope>
</reference>
<reference evidence="4 5" key="2">
    <citation type="journal article" date="2018" name="Elife">
        <title>Firefly genomes illuminate parallel origins of bioluminescence in beetles.</title>
        <authorList>
            <person name="Fallon T.R."/>
            <person name="Lower S.E."/>
            <person name="Chang C.H."/>
            <person name="Bessho-Uehara M."/>
            <person name="Martin G.J."/>
            <person name="Bewick A.J."/>
            <person name="Behringer M."/>
            <person name="Debat H.J."/>
            <person name="Wong I."/>
            <person name="Day J.C."/>
            <person name="Suvorov A."/>
            <person name="Silva C.J."/>
            <person name="Stanger-Hall K.F."/>
            <person name="Hall D.W."/>
            <person name="Schmitz R.J."/>
            <person name="Nelson D.R."/>
            <person name="Lewis S.M."/>
            <person name="Shigenobu S."/>
            <person name="Bybee S.M."/>
            <person name="Larracuente A.M."/>
            <person name="Oba Y."/>
            <person name="Weng J.K."/>
        </authorList>
    </citation>
    <scope>NUCLEOTIDE SEQUENCE [LARGE SCALE GENOMIC DNA]</scope>
    <source>
        <strain evidence="4">1611_PpyrPB1</strain>
        <tissue evidence="4">Whole body</tissue>
    </source>
</reference>
<evidence type="ECO:0000256" key="1">
    <source>
        <dbReference type="SAM" id="Coils"/>
    </source>
</evidence>
<proteinExistence type="predicted"/>
<evidence type="ECO:0000256" key="2">
    <source>
        <dbReference type="SAM" id="MobiDB-lite"/>
    </source>
</evidence>
<dbReference type="EMBL" id="VVIM01000004">
    <property type="protein sequence ID" value="KAB0800550.1"/>
    <property type="molecule type" value="Genomic_DNA"/>
</dbReference>
<dbReference type="OrthoDB" id="2121607at2759"/>
<feature type="coiled-coil region" evidence="1">
    <location>
        <begin position="3"/>
        <end position="80"/>
    </location>
</feature>
<keyword evidence="5" id="KW-1185">Reference proteome</keyword>
<evidence type="ECO:0000313" key="5">
    <source>
        <dbReference type="Proteomes" id="UP000327044"/>
    </source>
</evidence>
<name>A0A1Y1KAD4_PHOPY</name>
<dbReference type="InParanoid" id="A0A1Y1KAD4"/>
<sequence length="442" mass="51450">MSEENLENRERCLQNELTNVNRTLEDLKNTFHLKQQQHSEYQEKIENLSKQELFNLQCELEQLTKERQDEEIRLIKMQKDRSQITAQLQTDIKKLTEILQNKTKGDGEEVDLNCTVLGQKEMWNEEVMSKESSRDDLYHLLDELNSSIMVKTKGLEELRACVQVANSERLEMIDMLNSTLHKMTIVESSVESVHPKGVLSTCDSNSLFSEVNNKRVEMKKSLADLKIKCTDLAKMIDSTESERMLLGQIRREIQDVLDNHPKDALDEYNALVDKYRTTRESVEKANLEYQKLLSEKEKLSNSANSPDDIFSFHDEFIKRKEDTRKRLIHLFRSILYGNVTISQQKIESKRKHLKYNGEHNYILQELEEISSLIKAMEQLARENKENDPPQETAKKGNDPVAPVEKKVTFDETVLSPPPRRRGRLIQSKPVHIPSDPLQNTKK</sequence>
<gene>
    <name evidence="4" type="ORF">PPYR_06290</name>
</gene>
<protein>
    <submittedName>
        <fullName evidence="3">Uncharacterized protein</fullName>
    </submittedName>
</protein>
<accession>A0A1Y1KAD4</accession>
<evidence type="ECO:0000313" key="4">
    <source>
        <dbReference type="EMBL" id="KAB0800550.1"/>
    </source>
</evidence>
<feature type="compositionally biased region" description="Basic and acidic residues" evidence="2">
    <location>
        <begin position="381"/>
        <end position="409"/>
    </location>
</feature>
<dbReference type="AlphaFoldDB" id="A0A1Y1KAD4"/>